<reference evidence="8 9" key="1">
    <citation type="journal article" date="2014" name="J. Biotechnol.">
        <title>Complete genome sequence of the actinobacterium Actinoplanes friuliensis HAG 010964, producer of the lipopeptide antibiotic friulimycin.</title>
        <authorList>
            <person name="Ruckert C."/>
            <person name="Szczepanowski R."/>
            <person name="Albersmeier A."/>
            <person name="Goesmann A."/>
            <person name="Fischer N."/>
            <person name="Steinkamper A."/>
            <person name="Puhler A."/>
            <person name="Biener R."/>
            <person name="Schwartz D."/>
            <person name="Kalinowski J."/>
        </authorList>
    </citation>
    <scope>NUCLEOTIDE SEQUENCE [LARGE SCALE GENOMIC DNA]</scope>
    <source>
        <strain evidence="8 9">DSM 7358</strain>
    </source>
</reference>
<feature type="region of interest" description="Disordered" evidence="6">
    <location>
        <begin position="418"/>
        <end position="457"/>
    </location>
</feature>
<evidence type="ECO:0000256" key="3">
    <source>
        <dbReference type="ARBA" id="ARBA00022777"/>
    </source>
</evidence>
<feature type="region of interest" description="Disordered" evidence="6">
    <location>
        <begin position="277"/>
        <end position="392"/>
    </location>
</feature>
<dbReference type="GO" id="GO:0005524">
    <property type="term" value="F:ATP binding"/>
    <property type="evidence" value="ECO:0007669"/>
    <property type="project" value="UniProtKB-UniRule"/>
</dbReference>
<feature type="binding site" evidence="5">
    <location>
        <position position="45"/>
    </location>
    <ligand>
        <name>ATP</name>
        <dbReference type="ChEBI" id="CHEBI:30616"/>
    </ligand>
</feature>
<keyword evidence="1" id="KW-0808">Transferase</keyword>
<dbReference type="STRING" id="1246995.AFR_18110"/>
<dbReference type="Pfam" id="PF00069">
    <property type="entry name" value="Pkinase"/>
    <property type="match status" value="1"/>
</dbReference>
<dbReference type="EMBL" id="CP006272">
    <property type="protein sequence ID" value="AGZ41900.1"/>
    <property type="molecule type" value="Genomic_DNA"/>
</dbReference>
<dbReference type="PANTHER" id="PTHR43289:SF34">
    <property type="entry name" value="SERINE_THREONINE-PROTEIN KINASE YBDM-RELATED"/>
    <property type="match status" value="1"/>
</dbReference>
<dbReference type="PROSITE" id="PS50011">
    <property type="entry name" value="PROTEIN_KINASE_DOM"/>
    <property type="match status" value="1"/>
</dbReference>
<accession>U5W1N9</accession>
<keyword evidence="4 5" id="KW-0067">ATP-binding</keyword>
<feature type="compositionally biased region" description="Low complexity" evidence="6">
    <location>
        <begin position="295"/>
        <end position="307"/>
    </location>
</feature>
<dbReference type="GO" id="GO:0004674">
    <property type="term" value="F:protein serine/threonine kinase activity"/>
    <property type="evidence" value="ECO:0007669"/>
    <property type="project" value="UniProtKB-KW"/>
</dbReference>
<organism evidence="8 9">
    <name type="scientific">Actinoplanes friuliensis DSM 7358</name>
    <dbReference type="NCBI Taxonomy" id="1246995"/>
    <lineage>
        <taxon>Bacteria</taxon>
        <taxon>Bacillati</taxon>
        <taxon>Actinomycetota</taxon>
        <taxon>Actinomycetes</taxon>
        <taxon>Micromonosporales</taxon>
        <taxon>Micromonosporaceae</taxon>
        <taxon>Actinoplanes</taxon>
    </lineage>
</organism>
<dbReference type="InterPro" id="IPR011009">
    <property type="entry name" value="Kinase-like_dom_sf"/>
</dbReference>
<evidence type="ECO:0000256" key="4">
    <source>
        <dbReference type="ARBA" id="ARBA00022840"/>
    </source>
</evidence>
<dbReference type="AlphaFoldDB" id="U5W1N9"/>
<evidence type="ECO:0000256" key="2">
    <source>
        <dbReference type="ARBA" id="ARBA00022741"/>
    </source>
</evidence>
<dbReference type="PATRIC" id="fig|1246995.3.peg.3675"/>
<evidence type="ECO:0000259" key="7">
    <source>
        <dbReference type="PROSITE" id="PS50011"/>
    </source>
</evidence>
<dbReference type="PROSITE" id="PS00107">
    <property type="entry name" value="PROTEIN_KINASE_ATP"/>
    <property type="match status" value="1"/>
</dbReference>
<sequence>MPSLPLRPGDPERLGEYELTARLGAGGMGTVFLGRAPQGRPVAIKVVRSEFVRDEEFLGRFRSEVNRARQVPPFCTAEVLGADLDHDPPYLVVEYVDGPTLTDVIREHGPLSPAGLYSAAIGIATALTAIHGAGVIHRDLKPGNVLFALGGVKVIDFGIARPLEATSAHTRTDQMVGTVAYMAPERFDEAPGPRVSPAADIFAWGAVVTFAGTGRTPFAADSAPATAMRILTQPPSLGDLPMPLRTIVERTLAKEPSERPTARELLDLLLATGSPAALPPRAVPDDPTHVLPQYAAGSTPAGATTAGDGQGLDDPHRPAGQPQAGPVQAGQPQAGAARAGQPQAGQPQPWQPQAGQPHGGQPQGGQPQTWQAPGGQAPGGQAPSGRKGRRKGRVLTTAALALAAAVALGGVVLFSKADSETTGEGRNPATGIGGPSSAPAVSPSASRPAPGPTGNAGVLAGSRKTLIHFVEIDRDLAMPFQDEVIASDGTGKDALFALIPLGVDFLIQSVQPTEGEPPCLGVKIVPDDSAELVATECAGTKATLFSISPTGAKDDKGRPTYTIYNDSYGLVQYYETEKRVYVEQLGDAPPDTTFSFVDRGPL</sequence>
<proteinExistence type="predicted"/>
<dbReference type="eggNOG" id="COG0515">
    <property type="taxonomic scope" value="Bacteria"/>
</dbReference>
<name>U5W1N9_9ACTN</name>
<evidence type="ECO:0000256" key="1">
    <source>
        <dbReference type="ARBA" id="ARBA00022679"/>
    </source>
</evidence>
<feature type="compositionally biased region" description="Low complexity" evidence="6">
    <location>
        <begin position="318"/>
        <end position="356"/>
    </location>
</feature>
<dbReference type="InterPro" id="IPR008271">
    <property type="entry name" value="Ser/Thr_kinase_AS"/>
</dbReference>
<dbReference type="HOGENOM" id="CLU_551683_0_0_11"/>
<dbReference type="SUPFAM" id="SSF56112">
    <property type="entry name" value="Protein kinase-like (PK-like)"/>
    <property type="match status" value="1"/>
</dbReference>
<keyword evidence="2 5" id="KW-0547">Nucleotide-binding</keyword>
<keyword evidence="9" id="KW-1185">Reference proteome</keyword>
<dbReference type="KEGG" id="afs:AFR_18110"/>
<evidence type="ECO:0000256" key="6">
    <source>
        <dbReference type="SAM" id="MobiDB-lite"/>
    </source>
</evidence>
<dbReference type="SMART" id="SM00220">
    <property type="entry name" value="S_TKc"/>
    <property type="match status" value="1"/>
</dbReference>
<evidence type="ECO:0000313" key="8">
    <source>
        <dbReference type="EMBL" id="AGZ41900.1"/>
    </source>
</evidence>
<dbReference type="RefSeq" id="WP_023362273.1">
    <property type="nucleotide sequence ID" value="NC_022657.1"/>
</dbReference>
<dbReference type="PANTHER" id="PTHR43289">
    <property type="entry name" value="MITOGEN-ACTIVATED PROTEIN KINASE KINASE KINASE 20-RELATED"/>
    <property type="match status" value="1"/>
</dbReference>
<dbReference type="Gene3D" id="1.10.510.10">
    <property type="entry name" value="Transferase(Phosphotransferase) domain 1"/>
    <property type="match status" value="1"/>
</dbReference>
<dbReference type="PROSITE" id="PS00108">
    <property type="entry name" value="PROTEIN_KINASE_ST"/>
    <property type="match status" value="1"/>
</dbReference>
<dbReference type="InterPro" id="IPR000719">
    <property type="entry name" value="Prot_kinase_dom"/>
</dbReference>
<dbReference type="Proteomes" id="UP000017746">
    <property type="component" value="Chromosome"/>
</dbReference>
<feature type="compositionally biased region" description="Low complexity" evidence="6">
    <location>
        <begin position="435"/>
        <end position="448"/>
    </location>
</feature>
<feature type="domain" description="Protein kinase" evidence="7">
    <location>
        <begin position="17"/>
        <end position="270"/>
    </location>
</feature>
<gene>
    <name evidence="8" type="ORF">AFR_18110</name>
</gene>
<keyword evidence="8" id="KW-0723">Serine/threonine-protein kinase</keyword>
<dbReference type="InterPro" id="IPR017441">
    <property type="entry name" value="Protein_kinase_ATP_BS"/>
</dbReference>
<keyword evidence="3 8" id="KW-0418">Kinase</keyword>
<dbReference type="CDD" id="cd14014">
    <property type="entry name" value="STKc_PknB_like"/>
    <property type="match status" value="1"/>
</dbReference>
<feature type="compositionally biased region" description="Low complexity" evidence="6">
    <location>
        <begin position="364"/>
        <end position="383"/>
    </location>
</feature>
<protein>
    <submittedName>
        <fullName evidence="8">Serine/threonine protein kinase</fullName>
    </submittedName>
</protein>
<evidence type="ECO:0000313" key="9">
    <source>
        <dbReference type="Proteomes" id="UP000017746"/>
    </source>
</evidence>
<dbReference type="Gene3D" id="3.30.200.20">
    <property type="entry name" value="Phosphorylase Kinase, domain 1"/>
    <property type="match status" value="1"/>
</dbReference>
<evidence type="ECO:0000256" key="5">
    <source>
        <dbReference type="PROSITE-ProRule" id="PRU10141"/>
    </source>
</evidence>